<dbReference type="AlphaFoldDB" id="A0A7D3VND1"/>
<dbReference type="SUPFAM" id="SSF53474">
    <property type="entry name" value="alpha/beta-Hydrolases"/>
    <property type="match status" value="1"/>
</dbReference>
<evidence type="ECO:0000313" key="4">
    <source>
        <dbReference type="Proteomes" id="UP000501240"/>
    </source>
</evidence>
<dbReference type="InterPro" id="IPR050300">
    <property type="entry name" value="GDXG_lipolytic_enzyme"/>
</dbReference>
<evidence type="ECO:0000256" key="1">
    <source>
        <dbReference type="ARBA" id="ARBA00022801"/>
    </source>
</evidence>
<reference evidence="3 4" key="1">
    <citation type="submission" date="2020-05" db="EMBL/GenBank/DDBJ databases">
        <title>Actinomadura verrucosospora NRRL-B18236 (PFL_A860) Genome sequencing and assembly.</title>
        <authorList>
            <person name="Samborskyy M."/>
        </authorList>
    </citation>
    <scope>NUCLEOTIDE SEQUENCE [LARGE SCALE GENOMIC DNA]</scope>
    <source>
        <strain evidence="3 4">NRRL:B18236</strain>
    </source>
</reference>
<organism evidence="3 4">
    <name type="scientific">Actinomadura verrucosospora</name>
    <dbReference type="NCBI Taxonomy" id="46165"/>
    <lineage>
        <taxon>Bacteria</taxon>
        <taxon>Bacillati</taxon>
        <taxon>Actinomycetota</taxon>
        <taxon>Actinomycetes</taxon>
        <taxon>Streptosporangiales</taxon>
        <taxon>Thermomonosporaceae</taxon>
        <taxon>Actinomadura</taxon>
    </lineage>
</organism>
<dbReference type="Pfam" id="PF20434">
    <property type="entry name" value="BD-FAE"/>
    <property type="match status" value="1"/>
</dbReference>
<feature type="domain" description="BD-FAE-like" evidence="2">
    <location>
        <begin position="147"/>
        <end position="275"/>
    </location>
</feature>
<dbReference type="PANTHER" id="PTHR48081:SF33">
    <property type="entry name" value="KYNURENINE FORMAMIDASE"/>
    <property type="match status" value="1"/>
</dbReference>
<dbReference type="InterPro" id="IPR049492">
    <property type="entry name" value="BD-FAE-like_dom"/>
</dbReference>
<evidence type="ECO:0000259" key="2">
    <source>
        <dbReference type="Pfam" id="PF20434"/>
    </source>
</evidence>
<dbReference type="InterPro" id="IPR029058">
    <property type="entry name" value="AB_hydrolase_fold"/>
</dbReference>
<keyword evidence="1" id="KW-0378">Hydrolase</keyword>
<dbReference type="GO" id="GO:0016787">
    <property type="term" value="F:hydrolase activity"/>
    <property type="evidence" value="ECO:0007669"/>
    <property type="project" value="UniProtKB-KW"/>
</dbReference>
<sequence>MVLVGVPTLLALRPVRRPAELAELGFLLNLGINEIPHAALVLLVPATVMTAVDGDLDAFGWAAAALVATGLTVVAVRGHRSTQSLQRALDDGLGDGWRTAVAPDLATALRRRRPYMRILAMPFRLRPRTVVRVRNVSYGEAGRRNLLDVYHHRSRPADAPVLIHLHGGKYRQGRKSTQSMPLVHRLARQGWVVVSANYRLRPAASHPDHLIDVKKVIAWVRRHGAEYGADPSTLFISGSSAGGHLALLAGLTPGDAAFQPGFEDADTSVTAVIVFNGYYGHYFDRGDHSAPASYLRPDAPPVLLVHGDRDTLVPVESARGFAERLREVSAGAVVYAELPWAQHAFDLFHSLRFEAVVDTVEAFAAWVRSPGRASERLDRQCHSDFRTIDG</sequence>
<gene>
    <name evidence="3" type="ORF">ACTIVE_0229</name>
</gene>
<dbReference type="Proteomes" id="UP000501240">
    <property type="component" value="Chromosome"/>
</dbReference>
<protein>
    <submittedName>
        <fullName evidence="3">Esterase/lipase</fullName>
    </submittedName>
</protein>
<dbReference type="EMBL" id="CP053892">
    <property type="protein sequence ID" value="QKG18595.1"/>
    <property type="molecule type" value="Genomic_DNA"/>
</dbReference>
<evidence type="ECO:0000313" key="3">
    <source>
        <dbReference type="EMBL" id="QKG18595.1"/>
    </source>
</evidence>
<keyword evidence="4" id="KW-1185">Reference proteome</keyword>
<accession>A0A7D3VND1</accession>
<name>A0A7D3VND1_ACTVE</name>
<dbReference type="Gene3D" id="3.40.50.1820">
    <property type="entry name" value="alpha/beta hydrolase"/>
    <property type="match status" value="1"/>
</dbReference>
<proteinExistence type="predicted"/>
<dbReference type="PANTHER" id="PTHR48081">
    <property type="entry name" value="AB HYDROLASE SUPERFAMILY PROTEIN C4A8.06C"/>
    <property type="match status" value="1"/>
</dbReference>